<dbReference type="EMBL" id="QQAZ01000004">
    <property type="protein sequence ID" value="RDI52054.1"/>
    <property type="molecule type" value="Genomic_DNA"/>
</dbReference>
<keyword evidence="2" id="KW-1185">Reference proteome</keyword>
<gene>
    <name evidence="1" type="ORF">DFR68_104542</name>
</gene>
<organism evidence="1 2">
    <name type="scientific">Nocardia mexicana</name>
    <dbReference type="NCBI Taxonomy" id="279262"/>
    <lineage>
        <taxon>Bacteria</taxon>
        <taxon>Bacillati</taxon>
        <taxon>Actinomycetota</taxon>
        <taxon>Actinomycetes</taxon>
        <taxon>Mycobacteriales</taxon>
        <taxon>Nocardiaceae</taxon>
        <taxon>Nocardia</taxon>
    </lineage>
</organism>
<name>A0A370H762_9NOCA</name>
<dbReference type="RefSeq" id="WP_068024354.1">
    <property type="nucleotide sequence ID" value="NZ_QQAZ01000004.1"/>
</dbReference>
<sequence>MAMVGCGAWDLLFPPGPPDRIADMFATAVVADAVRRYDADLAQSVETCREWRHGYRRVFRGMTALAASSPGASIGIARDGLRAVRATLQATAGHSVQPLSDVDPAGLGADHPRIETGEVAGAAKPVRRLEVPLGGERLSGDRLRRQLRDWQRRGILEPGFAAGVERVIDHPEWLALPGFRAVIAGADAGSGPLRPLLRWGADVTAIDLPGRRRWQALRDCARRGAGRLRFPILADRPGADLAGHLPALTQWIDGQLGDGARPVLGLYAAAAGPAGVRLAAAADLLADAVSRRHPETALAQLGSPFDCYAVPRDVLADAREQLARSGFAGAAQNCARVLSGSAVFRANYRHEIADAAGARWGVADLLPPALGPNHALAHRLPRWRALLAHAAGQTVSYTVAPLAWGRIARGAWPVAAYRGCTHFGIEVFDGDTARTLLAAKLVADLFEPPAPEPNPESLFSTGAFHGGLWRQPYEPRSVVTIATAVGRVQHLLPM</sequence>
<dbReference type="AlphaFoldDB" id="A0A370H762"/>
<accession>A0A370H762</accession>
<reference evidence="1 2" key="1">
    <citation type="submission" date="2018-07" db="EMBL/GenBank/DDBJ databases">
        <title>Genomic Encyclopedia of Type Strains, Phase IV (KMG-IV): sequencing the most valuable type-strain genomes for metagenomic binning, comparative biology and taxonomic classification.</title>
        <authorList>
            <person name="Goeker M."/>
        </authorList>
    </citation>
    <scope>NUCLEOTIDE SEQUENCE [LARGE SCALE GENOMIC DNA]</scope>
    <source>
        <strain evidence="1 2">DSM 44952</strain>
    </source>
</reference>
<dbReference type="STRING" id="1210089.GCA_001613165_05038"/>
<proteinExistence type="predicted"/>
<evidence type="ECO:0000313" key="1">
    <source>
        <dbReference type="EMBL" id="RDI52054.1"/>
    </source>
</evidence>
<dbReference type="Proteomes" id="UP000255355">
    <property type="component" value="Unassembled WGS sequence"/>
</dbReference>
<comment type="caution">
    <text evidence="1">The sequence shown here is derived from an EMBL/GenBank/DDBJ whole genome shotgun (WGS) entry which is preliminary data.</text>
</comment>
<protein>
    <submittedName>
        <fullName evidence="1">Uncharacterized protein</fullName>
    </submittedName>
</protein>
<dbReference type="OrthoDB" id="1917183at2"/>
<evidence type="ECO:0000313" key="2">
    <source>
        <dbReference type="Proteomes" id="UP000255355"/>
    </source>
</evidence>